<dbReference type="Gene3D" id="3.40.1440.10">
    <property type="entry name" value="GIY-YIG endonuclease"/>
    <property type="match status" value="1"/>
</dbReference>
<feature type="domain" description="Nuclease associated modular" evidence="7">
    <location>
        <begin position="190"/>
        <end position="206"/>
    </location>
</feature>
<evidence type="ECO:0000313" key="9">
    <source>
        <dbReference type="Proteomes" id="UP000243236"/>
    </source>
</evidence>
<proteinExistence type="predicted"/>
<feature type="compositionally biased region" description="Basic and acidic residues" evidence="5">
    <location>
        <begin position="145"/>
        <end position="178"/>
    </location>
</feature>
<evidence type="ECO:0000256" key="1">
    <source>
        <dbReference type="ARBA" id="ARBA00010045"/>
    </source>
</evidence>
<dbReference type="Pfam" id="PF01541">
    <property type="entry name" value="GIY-YIG"/>
    <property type="match status" value="1"/>
</dbReference>
<keyword evidence="3 8" id="KW-0255">Endonuclease</keyword>
<dbReference type="SMART" id="SM00496">
    <property type="entry name" value="IENR2"/>
    <property type="match status" value="6"/>
</dbReference>
<feature type="domain" description="Nuclease associated modular" evidence="7">
    <location>
        <begin position="125"/>
        <end position="141"/>
    </location>
</feature>
<evidence type="ECO:0000256" key="4">
    <source>
        <dbReference type="ARBA" id="ARBA00022801"/>
    </source>
</evidence>
<dbReference type="KEGG" id="vg:41900408"/>
<evidence type="ECO:0000256" key="3">
    <source>
        <dbReference type="ARBA" id="ARBA00022759"/>
    </source>
</evidence>
<dbReference type="SMART" id="SM00497">
    <property type="entry name" value="IENR1"/>
    <property type="match status" value="1"/>
</dbReference>
<evidence type="ECO:0000256" key="5">
    <source>
        <dbReference type="SAM" id="MobiDB-lite"/>
    </source>
</evidence>
<dbReference type="InterPro" id="IPR000305">
    <property type="entry name" value="GIY-YIG_endonuc"/>
</dbReference>
<dbReference type="InterPro" id="IPR035901">
    <property type="entry name" value="GIY-YIG_endonuc_sf"/>
</dbReference>
<protein>
    <submittedName>
        <fullName evidence="8">GIY-YIG catalytic domain-containing endonuclease</fullName>
    </submittedName>
</protein>
<feature type="domain" description="Nuclease associated modular" evidence="7">
    <location>
        <begin position="108"/>
        <end position="124"/>
    </location>
</feature>
<evidence type="ECO:0000259" key="7">
    <source>
        <dbReference type="SMART" id="SM00496"/>
    </source>
</evidence>
<dbReference type="RefSeq" id="YP_009701834.1">
    <property type="nucleotide sequence ID" value="NC_044937.1"/>
</dbReference>
<feature type="domain" description="GIY-YIG" evidence="6">
    <location>
        <begin position="1"/>
        <end position="90"/>
    </location>
</feature>
<dbReference type="Pfam" id="PF07460">
    <property type="entry name" value="NUMOD3"/>
    <property type="match status" value="3"/>
</dbReference>
<feature type="domain" description="Nuclease associated modular" evidence="7">
    <location>
        <begin position="91"/>
        <end position="107"/>
    </location>
</feature>
<dbReference type="InterPro" id="IPR036388">
    <property type="entry name" value="WH-like_DNA-bd_sf"/>
</dbReference>
<organism evidence="8 9">
    <name type="scientific">Paramecium bursaria Chlorella virus CVA-1</name>
    <dbReference type="NCBI Taxonomy" id="42683"/>
    <lineage>
        <taxon>Viruses</taxon>
        <taxon>Varidnaviria</taxon>
        <taxon>Bamfordvirae</taxon>
        <taxon>Nucleocytoviricota</taxon>
        <taxon>Megaviricetes</taxon>
        <taxon>Algavirales</taxon>
        <taxon>Phycodnaviridae</taxon>
        <taxon>Chlorovirus</taxon>
        <taxon>Chlorovirus conductrix</taxon>
        <taxon>Paramecium bursaria Chlorella virus A1</taxon>
    </lineage>
</organism>
<comment type="similarity">
    <text evidence="1">To endonucleases of group I introns of fungi and phage.</text>
</comment>
<sequence length="269" mass="30277">MGFIYKLTHKESQKAYIGQTIRPILKRFEEHQLESSKCLAIQSAIQKYGWENFDKEWYEIPDEDLNFYEEMLVVLLGTLAPGGYNLKEGGGNGKMSEESKQKMSKAHIGKTLSDEHKQKLSEALVGKKCTNETKQKLSKAHRGKTLSEETKQKMSEAQTDEKNHMYGKTHTEESKQKMSEAMTGEKNPMYGKTLSDEHKKKMSDATSGEKHYASKKVYQYTIGGTYVNSYGSCGEAAQALGKTDGSSVGKCARGKQPSAYGFKWLYTEL</sequence>
<feature type="domain" description="Nuclease associated modular" evidence="7">
    <location>
        <begin position="166"/>
        <end position="182"/>
    </location>
</feature>
<feature type="domain" description="Nuclease associated modular" evidence="7">
    <location>
        <begin position="142"/>
        <end position="158"/>
    </location>
</feature>
<dbReference type="Gene3D" id="1.10.10.10">
    <property type="entry name" value="Winged helix-like DNA-binding domain superfamily/Winged helix DNA-binding domain"/>
    <property type="match status" value="1"/>
</dbReference>
<keyword evidence="9" id="KW-1185">Reference proteome</keyword>
<name>M1GY30_9PHYC</name>
<accession>M1GY30</accession>
<dbReference type="GeneID" id="41900408"/>
<dbReference type="SUPFAM" id="SSF64496">
    <property type="entry name" value="DNA-binding domain of intron-encoded endonucleases"/>
    <property type="match status" value="3"/>
</dbReference>
<gene>
    <name evidence="8" type="primary">CVA-1_421R</name>
    <name evidence="8" type="ORF">PBCVCVA1_421R</name>
</gene>
<dbReference type="InterPro" id="IPR003611">
    <property type="entry name" value="NUMOD3"/>
</dbReference>
<dbReference type="InterPro" id="IPR003647">
    <property type="entry name" value="Intron_nuc_1_rpt"/>
</dbReference>
<dbReference type="InterPro" id="IPR006350">
    <property type="entry name" value="Intron_endoG1"/>
</dbReference>
<reference evidence="8 9" key="1">
    <citation type="submission" date="2012-10" db="EMBL/GenBank/DDBJ databases">
        <title>Towards defining the chloroviruses: a genomic journey through a genus of large DNA viruses.</title>
        <authorList>
            <person name="Jeanniard A."/>
            <person name="Dunigan D.D."/>
            <person name="Gurnon J.R."/>
            <person name="Agarkova I."/>
            <person name="Kang M."/>
            <person name="Vitek J."/>
            <person name="Duncan G."/>
            <person name="McClung O.W."/>
            <person name="Larsen M."/>
            <person name="Claverie J.-M."/>
            <person name="Van Etten J.L."/>
            <person name="Blanc G."/>
        </authorList>
    </citation>
    <scope>NUCLEOTIDE SEQUENCE [LARGE SCALE GENOMIC DNA]</scope>
</reference>
<dbReference type="CDD" id="cd10443">
    <property type="entry name" value="GIY-YIG_HE_Tlr8p_PBC-V_like"/>
    <property type="match status" value="1"/>
</dbReference>
<dbReference type="GO" id="GO:0016787">
    <property type="term" value="F:hydrolase activity"/>
    <property type="evidence" value="ECO:0007669"/>
    <property type="project" value="UniProtKB-KW"/>
</dbReference>
<dbReference type="GO" id="GO:0004519">
    <property type="term" value="F:endonuclease activity"/>
    <property type="evidence" value="ECO:0007669"/>
    <property type="project" value="UniProtKB-KW"/>
</dbReference>
<dbReference type="Proteomes" id="UP000243236">
    <property type="component" value="Segment"/>
</dbReference>
<dbReference type="GO" id="GO:0003677">
    <property type="term" value="F:DNA binding"/>
    <property type="evidence" value="ECO:0007669"/>
    <property type="project" value="InterPro"/>
</dbReference>
<feature type="region of interest" description="Disordered" evidence="5">
    <location>
        <begin position="133"/>
        <end position="197"/>
    </location>
</feature>
<evidence type="ECO:0000313" key="8">
    <source>
        <dbReference type="EMBL" id="AGE50498.1"/>
    </source>
</evidence>
<dbReference type="SMART" id="SM00465">
    <property type="entry name" value="GIYc"/>
    <property type="match status" value="1"/>
</dbReference>
<keyword evidence="2" id="KW-0540">Nuclease</keyword>
<evidence type="ECO:0000259" key="6">
    <source>
        <dbReference type="SMART" id="SM00465"/>
    </source>
</evidence>
<dbReference type="Pfam" id="PF07453">
    <property type="entry name" value="NUMOD1"/>
    <property type="match status" value="1"/>
</dbReference>
<keyword evidence="4" id="KW-0378">Hydrolase</keyword>
<dbReference type="SUPFAM" id="SSF82771">
    <property type="entry name" value="GIY-YIG endonuclease"/>
    <property type="match status" value="1"/>
</dbReference>
<dbReference type="EMBL" id="JX997159">
    <property type="protein sequence ID" value="AGE50498.1"/>
    <property type="molecule type" value="Genomic_DNA"/>
</dbReference>
<dbReference type="InterPro" id="IPR010896">
    <property type="entry name" value="NUMOD1"/>
</dbReference>
<evidence type="ECO:0000256" key="2">
    <source>
        <dbReference type="ARBA" id="ARBA00022722"/>
    </source>
</evidence>
<dbReference type="NCBIfam" id="TIGR01453">
    <property type="entry name" value="grpIintron_endo"/>
    <property type="match status" value="2"/>
</dbReference>